<organism evidence="1 2">
    <name type="scientific">Pyxicephalus adspersus</name>
    <name type="common">African bullfrog</name>
    <dbReference type="NCBI Taxonomy" id="30357"/>
    <lineage>
        <taxon>Eukaryota</taxon>
        <taxon>Metazoa</taxon>
        <taxon>Chordata</taxon>
        <taxon>Craniata</taxon>
        <taxon>Vertebrata</taxon>
        <taxon>Euteleostomi</taxon>
        <taxon>Amphibia</taxon>
        <taxon>Batrachia</taxon>
        <taxon>Anura</taxon>
        <taxon>Neobatrachia</taxon>
        <taxon>Ranoidea</taxon>
        <taxon>Pyxicephalidae</taxon>
        <taxon>Pyxicephalinae</taxon>
        <taxon>Pyxicephalus</taxon>
    </lineage>
</organism>
<protein>
    <submittedName>
        <fullName evidence="1">Uncharacterized protein</fullName>
    </submittedName>
</protein>
<comment type="caution">
    <text evidence="1">The sequence shown here is derived from an EMBL/GenBank/DDBJ whole genome shotgun (WGS) entry which is preliminary data.</text>
</comment>
<dbReference type="Proteomes" id="UP001181693">
    <property type="component" value="Unassembled WGS sequence"/>
</dbReference>
<evidence type="ECO:0000313" key="2">
    <source>
        <dbReference type="Proteomes" id="UP001181693"/>
    </source>
</evidence>
<dbReference type="AlphaFoldDB" id="A0AAV3A2V3"/>
<sequence length="91" mass="10304">MEKVCGRGILLFLSRGAFKRMRKRFSWGREIFTDELSFFSDGCFAKLSFPFAETNASTARGSVLLCSMLAGFSIYIQNTLAALIIQIHLIW</sequence>
<name>A0AAV3A2V3_PYXAD</name>
<reference evidence="1" key="1">
    <citation type="thesis" date="2020" institute="ProQuest LLC" country="789 East Eisenhower Parkway, Ann Arbor, MI, USA">
        <title>Comparative Genomics and Chromosome Evolution.</title>
        <authorList>
            <person name="Mudd A.B."/>
        </authorList>
    </citation>
    <scope>NUCLEOTIDE SEQUENCE</scope>
    <source>
        <strain evidence="1">1538</strain>
        <tissue evidence="1">Blood</tissue>
    </source>
</reference>
<keyword evidence="2" id="KW-1185">Reference proteome</keyword>
<dbReference type="EMBL" id="DYDO01000007">
    <property type="protein sequence ID" value="DBA21760.1"/>
    <property type="molecule type" value="Genomic_DNA"/>
</dbReference>
<accession>A0AAV3A2V3</accession>
<evidence type="ECO:0000313" key="1">
    <source>
        <dbReference type="EMBL" id="DBA21760.1"/>
    </source>
</evidence>
<proteinExistence type="predicted"/>
<gene>
    <name evidence="1" type="ORF">GDO54_018360</name>
</gene>